<dbReference type="Pfam" id="PF19821">
    <property type="entry name" value="Phage_capsid_2"/>
    <property type="match status" value="1"/>
</dbReference>
<dbReference type="Proteomes" id="UP001222520">
    <property type="component" value="Segment"/>
</dbReference>
<proteinExistence type="predicted"/>
<dbReference type="EMBL" id="OP590147">
    <property type="protein sequence ID" value="UZV39998.1"/>
    <property type="molecule type" value="Genomic_DNA"/>
</dbReference>
<organism evidence="1 2">
    <name type="scientific">Leptolyngbya phage LPP-2, strain SPI</name>
    <dbReference type="NCBI Taxonomy" id="2996053"/>
    <lineage>
        <taxon>Viruses</taxon>
        <taxon>Duplodnaviria</taxon>
        <taxon>Heunggongvirae</taxon>
        <taxon>Uroviricota</taxon>
        <taxon>Caudoviricetes</taxon>
        <taxon>Saffermanviridae</taxon>
        <taxon>Wumptrevirus</taxon>
        <taxon>Wumptrevirus LPP2</taxon>
    </lineage>
</organism>
<evidence type="ECO:0000313" key="1">
    <source>
        <dbReference type="EMBL" id="UZV39998.1"/>
    </source>
</evidence>
<evidence type="ECO:0000313" key="2">
    <source>
        <dbReference type="Proteomes" id="UP001222520"/>
    </source>
</evidence>
<protein>
    <submittedName>
        <fullName evidence="1">Major capsid protein</fullName>
    </submittedName>
</protein>
<sequence>MATIQGTGGYKGSAVDLSNVQVFIPEVWSSEVRMFRDQKFAALEATKKIPFEGKKGDLIHIPNISRAAVYDKQPQTPVNLQARTDSEFTFTVTKYKESSFMIEDIVNTQASYTLRQYYTKEAGYALARDMDNFALAHRAVINAFPSQRIYSYDTTLGDGTANAHFTGTPAPLTYAALLLAKQKLDEADVPQEGRIVMVSPAQYIDLLSINQFISVDFSQVKPVTSGVVGTILGMEVIVTTQIGINSLTGYVNGQGAPTQPTPGVLGSPYLPDQAGTANVVNTGSASDLAVSLSYFGLPVFSGAGATAADGGQTLGSFGGANRWATAVVCHPDWLAVGVQQNVKSESSRETMYLADAFVTSCVYGAKVFRPDHAVVIHTSGI</sequence>
<gene>
    <name evidence="1" type="ORF">LPP2_g30</name>
</gene>
<reference evidence="1 2" key="1">
    <citation type="journal article" date="2023" name="Harmful Algae">
        <title>Sequencing the genomes of LPP-1, the first isolated cyanophage, and its relative LPP-2 reveal different integration mechanisms in closely related phages.</title>
        <authorList>
            <person name="Shaalan H."/>
            <person name="Cattan-Tsaushu E."/>
            <person name="Li K."/>
            <person name="Avrani S."/>
        </authorList>
    </citation>
    <scope>NUCLEOTIDE SEQUENCE [LARGE SCALE GENOMIC DNA]</scope>
</reference>
<keyword evidence="2" id="KW-1185">Reference proteome</keyword>
<name>A0A9Y1GT93_9CAUD</name>
<dbReference type="InterPro" id="IPR045565">
    <property type="entry name" value="Phage_capsid_2"/>
</dbReference>
<accession>A0A9Y1GT93</accession>